<reference evidence="1" key="1">
    <citation type="submission" date="2024-05" db="EMBL/GenBank/DDBJ databases">
        <title>Whole genome shotgun sequence of Streptomyces violascens NBRC 12920.</title>
        <authorList>
            <person name="Komaki H."/>
            <person name="Tamura T."/>
        </authorList>
    </citation>
    <scope>NUCLEOTIDE SEQUENCE</scope>
    <source>
        <strain evidence="1">NBRC 12920</strain>
    </source>
</reference>
<gene>
    <name evidence="1" type="ORF">Sviol_55540</name>
</gene>
<keyword evidence="2" id="KW-1185">Reference proteome</keyword>
<name>A0ABQ3QV34_9ACTN</name>
<proteinExistence type="predicted"/>
<sequence>MKQKIHALRSRWDAHNDPHLITLGWRFGVLNTSRGTGGHHIK</sequence>
<evidence type="ECO:0000313" key="1">
    <source>
        <dbReference type="EMBL" id="GHI41146.1"/>
    </source>
</evidence>
<organism evidence="1 2">
    <name type="scientific">Streptomyces violascens</name>
    <dbReference type="NCBI Taxonomy" id="67381"/>
    <lineage>
        <taxon>Bacteria</taxon>
        <taxon>Bacillati</taxon>
        <taxon>Actinomycetota</taxon>
        <taxon>Actinomycetes</taxon>
        <taxon>Kitasatosporales</taxon>
        <taxon>Streptomycetaceae</taxon>
        <taxon>Streptomyces</taxon>
    </lineage>
</organism>
<comment type="caution">
    <text evidence="1">The sequence shown here is derived from an EMBL/GenBank/DDBJ whole genome shotgun (WGS) entry which is preliminary data.</text>
</comment>
<accession>A0ABQ3QV34</accession>
<protein>
    <submittedName>
        <fullName evidence="1">Uncharacterized protein</fullName>
    </submittedName>
</protein>
<dbReference type="EMBL" id="BNDY01000017">
    <property type="protein sequence ID" value="GHI41146.1"/>
    <property type="molecule type" value="Genomic_DNA"/>
</dbReference>
<dbReference type="Proteomes" id="UP001050808">
    <property type="component" value="Unassembled WGS sequence"/>
</dbReference>
<dbReference type="RefSeq" id="WP_264198676.1">
    <property type="nucleotide sequence ID" value="NZ_BMUA01000034.1"/>
</dbReference>
<evidence type="ECO:0000313" key="2">
    <source>
        <dbReference type="Proteomes" id="UP001050808"/>
    </source>
</evidence>